<dbReference type="PANTHER" id="PTHR43297:SF14">
    <property type="entry name" value="ATPASE AAA-TYPE CORE DOMAIN-CONTAINING PROTEIN"/>
    <property type="match status" value="1"/>
</dbReference>
<dbReference type="InterPro" id="IPR003439">
    <property type="entry name" value="ABC_transporter-like_ATP-bd"/>
</dbReference>
<dbReference type="PROSITE" id="PS50893">
    <property type="entry name" value="ABC_TRANSPORTER_2"/>
    <property type="match status" value="1"/>
</dbReference>
<protein>
    <submittedName>
        <fullName evidence="11">ABC transporter ATP-binding protein</fullName>
    </submittedName>
</protein>
<comment type="caution">
    <text evidence="11">The sequence shown here is derived from an EMBL/GenBank/DDBJ whole genome shotgun (WGS) entry which is preliminary data.</text>
</comment>
<dbReference type="Proteomes" id="UP001356095">
    <property type="component" value="Unassembled WGS sequence"/>
</dbReference>
<feature type="domain" description="ABC transporter" evidence="10">
    <location>
        <begin position="11"/>
        <end position="258"/>
    </location>
</feature>
<evidence type="ECO:0000256" key="6">
    <source>
        <dbReference type="ARBA" id="ARBA00022741"/>
    </source>
</evidence>
<keyword evidence="3" id="KW-0813">Transport</keyword>
<dbReference type="InterPro" id="IPR027417">
    <property type="entry name" value="P-loop_NTPase"/>
</dbReference>
<keyword evidence="9" id="KW-0472">Membrane</keyword>
<evidence type="ECO:0000256" key="9">
    <source>
        <dbReference type="ARBA" id="ARBA00023136"/>
    </source>
</evidence>
<dbReference type="InterPro" id="IPR017871">
    <property type="entry name" value="ABC_transporter-like_CS"/>
</dbReference>
<dbReference type="PANTHER" id="PTHR43297">
    <property type="entry name" value="OLIGOPEPTIDE TRANSPORT ATP-BINDING PROTEIN APPD"/>
    <property type="match status" value="1"/>
</dbReference>
<comment type="subcellular location">
    <subcellularLocation>
        <location evidence="1">Cell membrane</location>
        <topology evidence="1">Peripheral membrane protein</topology>
    </subcellularLocation>
</comment>
<name>A0ABU7KB83_9ACTN</name>
<evidence type="ECO:0000256" key="8">
    <source>
        <dbReference type="ARBA" id="ARBA00022967"/>
    </source>
</evidence>
<evidence type="ECO:0000313" key="11">
    <source>
        <dbReference type="EMBL" id="MEE2038832.1"/>
    </source>
</evidence>
<evidence type="ECO:0000256" key="5">
    <source>
        <dbReference type="ARBA" id="ARBA00022519"/>
    </source>
</evidence>
<reference evidence="11 12" key="1">
    <citation type="submission" date="2023-08" db="EMBL/GenBank/DDBJ databases">
        <authorList>
            <person name="Girao M."/>
            <person name="Carvalho M.F."/>
        </authorList>
    </citation>
    <scope>NUCLEOTIDE SEQUENCE [LARGE SCALE GENOMIC DNA]</scope>
    <source>
        <strain evidence="11 12">CT-R113</strain>
    </source>
</reference>
<proteinExistence type="inferred from homology"/>
<keyword evidence="6" id="KW-0547">Nucleotide-binding</keyword>
<dbReference type="RefSeq" id="WP_330092610.1">
    <property type="nucleotide sequence ID" value="NZ_JAUZMY010000015.1"/>
</dbReference>
<dbReference type="GO" id="GO:0005524">
    <property type="term" value="F:ATP binding"/>
    <property type="evidence" value="ECO:0007669"/>
    <property type="project" value="UniProtKB-KW"/>
</dbReference>
<dbReference type="PROSITE" id="PS00211">
    <property type="entry name" value="ABC_TRANSPORTER_1"/>
    <property type="match status" value="1"/>
</dbReference>
<evidence type="ECO:0000313" key="12">
    <source>
        <dbReference type="Proteomes" id="UP001356095"/>
    </source>
</evidence>
<evidence type="ECO:0000256" key="2">
    <source>
        <dbReference type="ARBA" id="ARBA00005417"/>
    </source>
</evidence>
<dbReference type="InterPro" id="IPR003593">
    <property type="entry name" value="AAA+_ATPase"/>
</dbReference>
<evidence type="ECO:0000259" key="10">
    <source>
        <dbReference type="PROSITE" id="PS50893"/>
    </source>
</evidence>
<dbReference type="Pfam" id="PF00005">
    <property type="entry name" value="ABC_tran"/>
    <property type="match status" value="1"/>
</dbReference>
<dbReference type="SMART" id="SM00382">
    <property type="entry name" value="AAA"/>
    <property type="match status" value="1"/>
</dbReference>
<evidence type="ECO:0000256" key="4">
    <source>
        <dbReference type="ARBA" id="ARBA00022475"/>
    </source>
</evidence>
<keyword evidence="8" id="KW-1278">Translocase</keyword>
<accession>A0ABU7KB83</accession>
<dbReference type="InterPro" id="IPR050388">
    <property type="entry name" value="ABC_Ni/Peptide_Import"/>
</dbReference>
<keyword evidence="7 11" id="KW-0067">ATP-binding</keyword>
<comment type="similarity">
    <text evidence="2">Belongs to the ABC transporter superfamily.</text>
</comment>
<evidence type="ECO:0000256" key="3">
    <source>
        <dbReference type="ARBA" id="ARBA00022448"/>
    </source>
</evidence>
<sequence length="285" mass="30534">MHPNDDVLLDVTGLDVDIMTVGGSHRVVHGLDLTLRRGRTLGVVGESGSGKSMTATAVAGILPDAAVASGSVLYQGRDLLALTARERRRLAGPEIGFVFQEPMSALHPTMTIGRQMAAPLRLHLGLTRRLARERSAELLDLVGIPPSRGVLDAYVHQLSGGMRQRVMIAMSISCEPSLLIADEPTTALDATVQKQILDLLARLRGELGLSMILISHDLGLVAEHTDDVTVMLDGHVMESGPTGRVVSSPESGYTQGLLEASPRLGRSPRRLPVIDKSRFTKAVPR</sequence>
<dbReference type="SUPFAM" id="SSF52540">
    <property type="entry name" value="P-loop containing nucleoside triphosphate hydrolases"/>
    <property type="match status" value="1"/>
</dbReference>
<gene>
    <name evidence="11" type="ORF">Q8791_16535</name>
</gene>
<keyword evidence="4" id="KW-1003">Cell membrane</keyword>
<dbReference type="Gene3D" id="3.40.50.300">
    <property type="entry name" value="P-loop containing nucleotide triphosphate hydrolases"/>
    <property type="match status" value="1"/>
</dbReference>
<evidence type="ECO:0000256" key="7">
    <source>
        <dbReference type="ARBA" id="ARBA00022840"/>
    </source>
</evidence>
<dbReference type="EMBL" id="JAUZMY010000015">
    <property type="protein sequence ID" value="MEE2038832.1"/>
    <property type="molecule type" value="Genomic_DNA"/>
</dbReference>
<evidence type="ECO:0000256" key="1">
    <source>
        <dbReference type="ARBA" id="ARBA00004202"/>
    </source>
</evidence>
<dbReference type="CDD" id="cd03257">
    <property type="entry name" value="ABC_NikE_OppD_transporters"/>
    <property type="match status" value="1"/>
</dbReference>
<organism evidence="11 12">
    <name type="scientific">Nocardiopsis codii</name>
    <dbReference type="NCBI Taxonomy" id="3065942"/>
    <lineage>
        <taxon>Bacteria</taxon>
        <taxon>Bacillati</taxon>
        <taxon>Actinomycetota</taxon>
        <taxon>Actinomycetes</taxon>
        <taxon>Streptosporangiales</taxon>
        <taxon>Nocardiopsidaceae</taxon>
        <taxon>Nocardiopsis</taxon>
    </lineage>
</organism>
<keyword evidence="5" id="KW-0997">Cell inner membrane</keyword>
<keyword evidence="12" id="KW-1185">Reference proteome</keyword>